<protein>
    <recommendedName>
        <fullName evidence="4 12">FAD:protein FMN transferase</fullName>
        <ecNumber evidence="3 12">2.7.1.180</ecNumber>
    </recommendedName>
    <alternativeName>
        <fullName evidence="10 12">Flavin transferase</fullName>
    </alternativeName>
</protein>
<evidence type="ECO:0000313" key="13">
    <source>
        <dbReference type="EMBL" id="MDM7862249.1"/>
    </source>
</evidence>
<evidence type="ECO:0000256" key="10">
    <source>
        <dbReference type="ARBA" id="ARBA00031306"/>
    </source>
</evidence>
<dbReference type="GO" id="GO:0016740">
    <property type="term" value="F:transferase activity"/>
    <property type="evidence" value="ECO:0007669"/>
    <property type="project" value="UniProtKB-KW"/>
</dbReference>
<proteinExistence type="inferred from homology"/>
<evidence type="ECO:0000256" key="1">
    <source>
        <dbReference type="ARBA" id="ARBA00001946"/>
    </source>
</evidence>
<gene>
    <name evidence="13" type="ORF">QTP81_16705</name>
</gene>
<accession>A0ABT7T1Z7</accession>
<evidence type="ECO:0000256" key="12">
    <source>
        <dbReference type="PIRNR" id="PIRNR006268"/>
    </source>
</evidence>
<dbReference type="EC" id="2.7.1.180" evidence="3 12"/>
<evidence type="ECO:0000256" key="4">
    <source>
        <dbReference type="ARBA" id="ARBA00016337"/>
    </source>
</evidence>
<evidence type="ECO:0000256" key="11">
    <source>
        <dbReference type="ARBA" id="ARBA00048540"/>
    </source>
</evidence>
<comment type="cofactor">
    <cofactor evidence="1">
        <name>Mg(2+)</name>
        <dbReference type="ChEBI" id="CHEBI:18420"/>
    </cofactor>
</comment>
<evidence type="ECO:0000256" key="8">
    <source>
        <dbReference type="ARBA" id="ARBA00022827"/>
    </source>
</evidence>
<dbReference type="Gene3D" id="3.10.520.10">
    <property type="entry name" value="ApbE-like domains"/>
    <property type="match status" value="1"/>
</dbReference>
<keyword evidence="5 12" id="KW-0285">Flavoprotein</keyword>
<dbReference type="EMBL" id="JAUCBP010000013">
    <property type="protein sequence ID" value="MDM7862249.1"/>
    <property type="molecule type" value="Genomic_DNA"/>
</dbReference>
<dbReference type="PANTHER" id="PTHR30040:SF2">
    <property type="entry name" value="FAD:PROTEIN FMN TRANSFERASE"/>
    <property type="match status" value="1"/>
</dbReference>
<evidence type="ECO:0000256" key="5">
    <source>
        <dbReference type="ARBA" id="ARBA00022630"/>
    </source>
</evidence>
<keyword evidence="9 12" id="KW-0460">Magnesium</keyword>
<organism evidence="13 14">
    <name type="scientific">Alteromonas arenosi</name>
    <dbReference type="NCBI Taxonomy" id="3055817"/>
    <lineage>
        <taxon>Bacteria</taxon>
        <taxon>Pseudomonadati</taxon>
        <taxon>Pseudomonadota</taxon>
        <taxon>Gammaproteobacteria</taxon>
        <taxon>Alteromonadales</taxon>
        <taxon>Alteromonadaceae</taxon>
        <taxon>Alteromonas/Salinimonas group</taxon>
        <taxon>Alteromonas</taxon>
    </lineage>
</organism>
<dbReference type="PIRSF" id="PIRSF006268">
    <property type="entry name" value="ApbE"/>
    <property type="match status" value="1"/>
</dbReference>
<name>A0ABT7T1Z7_9ALTE</name>
<sequence length="343" mass="38286">MRVIKIVLPILHKRLQHLYVLSLLFFGGVCSSALHAEEEGDWYSGSAGIMGTNIYAEVWAQTPQRGQLALDTVFAEMHRINELMSPYIESSELSLINRQAGSEAVVISAEMFDLLRRAQWFSENTAGAFDITFASVGYLYDYRQKQRPNDRQIAQLRKAIDYRLIALDEEASSIRFLHPDVKIDLGGIAKGYAVDNAVSQLYALGFRHALVTAGGDTKLLGDRRGRDWIVGIRDPRNPDRQAVVLPLSHTAMSTSGDYERYFEEDGQRYHHILSPKTGESAKGVQSVSIISNSATNNDALSTAVFVLGVEHGLTLINQWPDIDAVIMDADRKMHYSNGLLQQQ</sequence>
<keyword evidence="6 12" id="KW-0808">Transferase</keyword>
<comment type="similarity">
    <text evidence="2 12">Belongs to the ApbE family.</text>
</comment>
<dbReference type="PANTHER" id="PTHR30040">
    <property type="entry name" value="THIAMINE BIOSYNTHESIS LIPOPROTEIN APBE"/>
    <property type="match status" value="1"/>
</dbReference>
<dbReference type="InterPro" id="IPR024932">
    <property type="entry name" value="ApbE"/>
</dbReference>
<keyword evidence="14" id="KW-1185">Reference proteome</keyword>
<dbReference type="InterPro" id="IPR003374">
    <property type="entry name" value="ApbE-like_sf"/>
</dbReference>
<comment type="caution">
    <text evidence="13">The sequence shown here is derived from an EMBL/GenBank/DDBJ whole genome shotgun (WGS) entry which is preliminary data.</text>
</comment>
<evidence type="ECO:0000256" key="9">
    <source>
        <dbReference type="ARBA" id="ARBA00022842"/>
    </source>
</evidence>
<dbReference type="SUPFAM" id="SSF143631">
    <property type="entry name" value="ApbE-like"/>
    <property type="match status" value="1"/>
</dbReference>
<comment type="catalytic activity">
    <reaction evidence="11 12">
        <text>L-threonyl-[protein] + FAD = FMN-L-threonyl-[protein] + AMP + H(+)</text>
        <dbReference type="Rhea" id="RHEA:36847"/>
        <dbReference type="Rhea" id="RHEA-COMP:11060"/>
        <dbReference type="Rhea" id="RHEA-COMP:11061"/>
        <dbReference type="ChEBI" id="CHEBI:15378"/>
        <dbReference type="ChEBI" id="CHEBI:30013"/>
        <dbReference type="ChEBI" id="CHEBI:57692"/>
        <dbReference type="ChEBI" id="CHEBI:74257"/>
        <dbReference type="ChEBI" id="CHEBI:456215"/>
        <dbReference type="EC" id="2.7.1.180"/>
    </reaction>
</comment>
<evidence type="ECO:0000256" key="6">
    <source>
        <dbReference type="ARBA" id="ARBA00022679"/>
    </source>
</evidence>
<evidence type="ECO:0000313" key="14">
    <source>
        <dbReference type="Proteomes" id="UP001234343"/>
    </source>
</evidence>
<dbReference type="RefSeq" id="WP_289367215.1">
    <property type="nucleotide sequence ID" value="NZ_JAUCBP010000013.1"/>
</dbReference>
<evidence type="ECO:0000256" key="3">
    <source>
        <dbReference type="ARBA" id="ARBA00011955"/>
    </source>
</evidence>
<dbReference type="Proteomes" id="UP001234343">
    <property type="component" value="Unassembled WGS sequence"/>
</dbReference>
<dbReference type="Pfam" id="PF02424">
    <property type="entry name" value="ApbE"/>
    <property type="match status" value="1"/>
</dbReference>
<evidence type="ECO:0000256" key="7">
    <source>
        <dbReference type="ARBA" id="ARBA00022723"/>
    </source>
</evidence>
<reference evidence="13 14" key="1">
    <citation type="submission" date="2023-06" db="EMBL/GenBank/DDBJ databases">
        <title>Alteromonas sp. ASW11-36 isolated from intertidal sand.</title>
        <authorList>
            <person name="Li Y."/>
        </authorList>
    </citation>
    <scope>NUCLEOTIDE SEQUENCE [LARGE SCALE GENOMIC DNA]</scope>
    <source>
        <strain evidence="13 14">ASW11-36</strain>
    </source>
</reference>
<keyword evidence="7 12" id="KW-0479">Metal-binding</keyword>
<evidence type="ECO:0000256" key="2">
    <source>
        <dbReference type="ARBA" id="ARBA00008282"/>
    </source>
</evidence>
<keyword evidence="8 12" id="KW-0274">FAD</keyword>